<gene>
    <name evidence="1" type="ORF">A3F28_01040</name>
</gene>
<sequence length="95" mass="9984">MRLSKRDKTMLVVLLAVAIGIILVLTIGRSLLRGGAAPEAPKPAVVPTLDTAIFSDPRFQGLIAPRGLPVQAGKVGNSNPFVVPETKRAATTTVR</sequence>
<organism evidence="1 2">
    <name type="scientific">Candidatus Uhrbacteria bacterium RIFCSPHIGHO2_12_FULL_57_11</name>
    <dbReference type="NCBI Taxonomy" id="1802398"/>
    <lineage>
        <taxon>Bacteria</taxon>
        <taxon>Candidatus Uhriibacteriota</taxon>
    </lineage>
</organism>
<reference evidence="1 2" key="1">
    <citation type="journal article" date="2016" name="Nat. Commun.">
        <title>Thousands of microbial genomes shed light on interconnected biogeochemical processes in an aquifer system.</title>
        <authorList>
            <person name="Anantharaman K."/>
            <person name="Brown C.T."/>
            <person name="Hug L.A."/>
            <person name="Sharon I."/>
            <person name="Castelle C.J."/>
            <person name="Probst A.J."/>
            <person name="Thomas B.C."/>
            <person name="Singh A."/>
            <person name="Wilkins M.J."/>
            <person name="Karaoz U."/>
            <person name="Brodie E.L."/>
            <person name="Williams K.H."/>
            <person name="Hubbard S.S."/>
            <person name="Banfield J.F."/>
        </authorList>
    </citation>
    <scope>NUCLEOTIDE SEQUENCE [LARGE SCALE GENOMIC DNA]</scope>
</reference>
<evidence type="ECO:0000313" key="2">
    <source>
        <dbReference type="Proteomes" id="UP000176598"/>
    </source>
</evidence>
<proteinExistence type="predicted"/>
<name>A0A1F7UJM5_9BACT</name>
<comment type="caution">
    <text evidence="1">The sequence shown here is derived from an EMBL/GenBank/DDBJ whole genome shotgun (WGS) entry which is preliminary data.</text>
</comment>
<dbReference type="EMBL" id="MGEG01000051">
    <property type="protein sequence ID" value="OGL77934.1"/>
    <property type="molecule type" value="Genomic_DNA"/>
</dbReference>
<accession>A0A1F7UJM5</accession>
<evidence type="ECO:0000313" key="1">
    <source>
        <dbReference type="EMBL" id="OGL77934.1"/>
    </source>
</evidence>
<dbReference type="Proteomes" id="UP000176598">
    <property type="component" value="Unassembled WGS sequence"/>
</dbReference>
<protein>
    <submittedName>
        <fullName evidence="1">Uncharacterized protein</fullName>
    </submittedName>
</protein>
<dbReference type="AlphaFoldDB" id="A0A1F7UJM5"/>